<keyword evidence="6" id="KW-0731">Sigma factor</keyword>
<evidence type="ECO:0000256" key="3">
    <source>
        <dbReference type="ARBA" id="ARBA00022679"/>
    </source>
</evidence>
<protein>
    <submittedName>
        <fullName evidence="11">RNA polymerase factor sigma-54</fullName>
    </submittedName>
</protein>
<keyword evidence="5" id="KW-0805">Transcription regulation</keyword>
<sequence>SDSGGEQLSEYLTAQLITAPYDPRERQIIDYLILSLDSRGYLTEEVASIAQRFQVEEACVERLLGDIQALDPAGVGARDLKECLLLQVHRLQDFSELTEKLIRDHLEDIGKNHLASIAKQLHVSMDEIQKACQQIRSLNPKPGNAFSDREQLRYITPDIFVVKLEKSFEILVNEYQYPKFSINDYYQHMLKENTDAEVQKYLSQKIQQAQWVQNCISQRSSTLSRVTHVIVEKQQDFFLNGPLHNHPMKLSDIASALDLHESTVSRAMRGKYLQCSWGVFPLNYFLTASVSKKSGDSGTGVTPMQIKEVMKEIIQSEDKQKPYSDRIISEELEKRGIHLSRRTVAKYREELGIPDKSGRKSWQA</sequence>
<dbReference type="InterPro" id="IPR000394">
    <property type="entry name" value="RNA_pol_sigma_54"/>
</dbReference>
<dbReference type="NCBIfam" id="TIGR02395">
    <property type="entry name" value="rpoN_sigma"/>
    <property type="match status" value="1"/>
</dbReference>
<dbReference type="Pfam" id="PF04963">
    <property type="entry name" value="Sigma54_CBD"/>
    <property type="match status" value="1"/>
</dbReference>
<evidence type="ECO:0000259" key="9">
    <source>
        <dbReference type="Pfam" id="PF04552"/>
    </source>
</evidence>
<evidence type="ECO:0000256" key="6">
    <source>
        <dbReference type="ARBA" id="ARBA00023082"/>
    </source>
</evidence>
<dbReference type="GO" id="GO:0006352">
    <property type="term" value="P:DNA-templated transcription initiation"/>
    <property type="evidence" value="ECO:0007669"/>
    <property type="project" value="InterPro"/>
</dbReference>
<dbReference type="GO" id="GO:0016987">
    <property type="term" value="F:sigma factor activity"/>
    <property type="evidence" value="ECO:0007669"/>
    <property type="project" value="UniProtKB-KW"/>
</dbReference>
<name>A0A9D2D3Q5_9FIRM</name>
<dbReference type="Proteomes" id="UP000824024">
    <property type="component" value="Unassembled WGS sequence"/>
</dbReference>
<dbReference type="GO" id="GO:0000428">
    <property type="term" value="C:DNA-directed RNA polymerase complex"/>
    <property type="evidence" value="ECO:0007669"/>
    <property type="project" value="UniProtKB-KW"/>
</dbReference>
<dbReference type="AlphaFoldDB" id="A0A9D2D3Q5"/>
<evidence type="ECO:0000256" key="2">
    <source>
        <dbReference type="ARBA" id="ARBA00022478"/>
    </source>
</evidence>
<evidence type="ECO:0000256" key="1">
    <source>
        <dbReference type="ARBA" id="ARBA00008798"/>
    </source>
</evidence>
<feature type="non-terminal residue" evidence="11">
    <location>
        <position position="1"/>
    </location>
</feature>
<feature type="domain" description="RNA polymerase sigma factor 54 core-binding" evidence="10">
    <location>
        <begin position="5"/>
        <end position="186"/>
    </location>
</feature>
<comment type="similarity">
    <text evidence="1">Belongs to the sigma-54 factor family.</text>
</comment>
<dbReference type="PRINTS" id="PR00045">
    <property type="entry name" value="SIGMA54FCT"/>
</dbReference>
<evidence type="ECO:0000313" key="12">
    <source>
        <dbReference type="Proteomes" id="UP000824024"/>
    </source>
</evidence>
<dbReference type="PROSITE" id="PS00717">
    <property type="entry name" value="SIGMA54_1"/>
    <property type="match status" value="1"/>
</dbReference>
<dbReference type="Gene3D" id="1.10.10.60">
    <property type="entry name" value="Homeodomain-like"/>
    <property type="match status" value="1"/>
</dbReference>
<dbReference type="PROSITE" id="PS00718">
    <property type="entry name" value="SIGMA54_2"/>
    <property type="match status" value="1"/>
</dbReference>
<keyword evidence="4" id="KW-0548">Nucleotidyltransferase</keyword>
<evidence type="ECO:0000256" key="7">
    <source>
        <dbReference type="ARBA" id="ARBA00023125"/>
    </source>
</evidence>
<keyword evidence="8" id="KW-0804">Transcription</keyword>
<evidence type="ECO:0000256" key="4">
    <source>
        <dbReference type="ARBA" id="ARBA00022695"/>
    </source>
</evidence>
<evidence type="ECO:0000313" key="11">
    <source>
        <dbReference type="EMBL" id="HIZ07939.1"/>
    </source>
</evidence>
<dbReference type="InterPro" id="IPR038709">
    <property type="entry name" value="RpoN_core-bd_sf"/>
</dbReference>
<reference evidence="11" key="1">
    <citation type="journal article" date="2021" name="PeerJ">
        <title>Extensive microbial diversity within the chicken gut microbiome revealed by metagenomics and culture.</title>
        <authorList>
            <person name="Gilroy R."/>
            <person name="Ravi A."/>
            <person name="Getino M."/>
            <person name="Pursley I."/>
            <person name="Horton D.L."/>
            <person name="Alikhan N.F."/>
            <person name="Baker D."/>
            <person name="Gharbi K."/>
            <person name="Hall N."/>
            <person name="Watson M."/>
            <person name="Adriaenssens E.M."/>
            <person name="Foster-Nyarko E."/>
            <person name="Jarju S."/>
            <person name="Secka A."/>
            <person name="Antonio M."/>
            <person name="Oren A."/>
            <person name="Chaudhuri R.R."/>
            <person name="La Ragione R."/>
            <person name="Hildebrand F."/>
            <person name="Pallen M.J."/>
        </authorList>
    </citation>
    <scope>NUCLEOTIDE SEQUENCE</scope>
    <source>
        <strain evidence="11">CHK192-9172</strain>
    </source>
</reference>
<comment type="caution">
    <text evidence="11">The sequence shown here is derived from an EMBL/GenBank/DDBJ whole genome shotgun (WGS) entry which is preliminary data.</text>
</comment>
<dbReference type="GO" id="GO:0001216">
    <property type="term" value="F:DNA-binding transcription activator activity"/>
    <property type="evidence" value="ECO:0007669"/>
    <property type="project" value="InterPro"/>
</dbReference>
<proteinExistence type="inferred from homology"/>
<dbReference type="GO" id="GO:0003677">
    <property type="term" value="F:DNA binding"/>
    <property type="evidence" value="ECO:0007669"/>
    <property type="project" value="UniProtKB-KW"/>
</dbReference>
<gene>
    <name evidence="11" type="primary">rpoN</name>
    <name evidence="11" type="ORF">IAA08_08395</name>
</gene>
<evidence type="ECO:0000256" key="8">
    <source>
        <dbReference type="ARBA" id="ARBA00023163"/>
    </source>
</evidence>
<feature type="domain" description="RNA polymerase sigma factor 54 DNA-binding" evidence="9">
    <location>
        <begin position="199"/>
        <end position="360"/>
    </location>
</feature>
<reference evidence="11" key="2">
    <citation type="submission" date="2021-04" db="EMBL/GenBank/DDBJ databases">
        <authorList>
            <person name="Gilroy R."/>
        </authorList>
    </citation>
    <scope>NUCLEOTIDE SEQUENCE</scope>
    <source>
        <strain evidence="11">CHK192-9172</strain>
    </source>
</reference>
<dbReference type="InterPro" id="IPR007634">
    <property type="entry name" value="RNA_pol_sigma_54_DNA-bd"/>
</dbReference>
<dbReference type="Pfam" id="PF04552">
    <property type="entry name" value="Sigma54_DBD"/>
    <property type="match status" value="1"/>
</dbReference>
<organism evidence="11 12">
    <name type="scientific">Candidatus Eubacterium avistercoris</name>
    <dbReference type="NCBI Taxonomy" id="2838567"/>
    <lineage>
        <taxon>Bacteria</taxon>
        <taxon>Bacillati</taxon>
        <taxon>Bacillota</taxon>
        <taxon>Clostridia</taxon>
        <taxon>Eubacteriales</taxon>
        <taxon>Eubacteriaceae</taxon>
        <taxon>Eubacterium</taxon>
    </lineage>
</organism>
<evidence type="ECO:0000259" key="10">
    <source>
        <dbReference type="Pfam" id="PF04963"/>
    </source>
</evidence>
<evidence type="ECO:0000256" key="5">
    <source>
        <dbReference type="ARBA" id="ARBA00023015"/>
    </source>
</evidence>
<dbReference type="PANTHER" id="PTHR32248:SF4">
    <property type="entry name" value="RNA POLYMERASE SIGMA-54 FACTOR"/>
    <property type="match status" value="1"/>
</dbReference>
<dbReference type="PROSITE" id="PS50044">
    <property type="entry name" value="SIGMA54_3"/>
    <property type="match status" value="1"/>
</dbReference>
<dbReference type="Gene3D" id="1.10.10.1330">
    <property type="entry name" value="RNA polymerase sigma-54 factor, core-binding domain"/>
    <property type="match status" value="1"/>
</dbReference>
<accession>A0A9D2D3Q5</accession>
<dbReference type="InterPro" id="IPR007046">
    <property type="entry name" value="RNA_pol_sigma_54_core-bd"/>
</dbReference>
<dbReference type="PANTHER" id="PTHR32248">
    <property type="entry name" value="RNA POLYMERASE SIGMA-54 FACTOR"/>
    <property type="match status" value="1"/>
</dbReference>
<keyword evidence="2" id="KW-0240">DNA-directed RNA polymerase</keyword>
<dbReference type="GO" id="GO:0016779">
    <property type="term" value="F:nucleotidyltransferase activity"/>
    <property type="evidence" value="ECO:0007669"/>
    <property type="project" value="UniProtKB-KW"/>
</dbReference>
<keyword evidence="3" id="KW-0808">Transferase</keyword>
<dbReference type="EMBL" id="DXCH01000230">
    <property type="protein sequence ID" value="HIZ07939.1"/>
    <property type="molecule type" value="Genomic_DNA"/>
</dbReference>
<keyword evidence="7" id="KW-0238">DNA-binding</keyword>